<feature type="domain" description="Domain of unknown function at the cortex 1" evidence="2">
    <location>
        <begin position="78"/>
        <end position="326"/>
    </location>
</feature>
<feature type="region of interest" description="Disordered" evidence="1">
    <location>
        <begin position="1"/>
        <end position="51"/>
    </location>
</feature>
<evidence type="ECO:0000259" key="2">
    <source>
        <dbReference type="Pfam" id="PF08588"/>
    </source>
</evidence>
<proteinExistence type="predicted"/>
<dbReference type="InterPro" id="IPR013897">
    <property type="entry name" value="Duc1"/>
</dbReference>
<dbReference type="Proteomes" id="UP000355283">
    <property type="component" value="Unassembled WGS sequence"/>
</dbReference>
<dbReference type="Pfam" id="PF08588">
    <property type="entry name" value="Duc1"/>
    <property type="match status" value="1"/>
</dbReference>
<feature type="region of interest" description="Disordered" evidence="1">
    <location>
        <begin position="341"/>
        <end position="412"/>
    </location>
</feature>
<protein>
    <recommendedName>
        <fullName evidence="2">Domain of unknown function at the cortex 1 domain-containing protein</fullName>
    </recommendedName>
</protein>
<feature type="compositionally biased region" description="Pro residues" evidence="1">
    <location>
        <begin position="28"/>
        <end position="38"/>
    </location>
</feature>
<name>A0A4D9CXA9_9STRA</name>
<feature type="compositionally biased region" description="Polar residues" evidence="1">
    <location>
        <begin position="1"/>
        <end position="19"/>
    </location>
</feature>
<organism evidence="3 4">
    <name type="scientific">Nannochloropsis salina CCMP1776</name>
    <dbReference type="NCBI Taxonomy" id="1027361"/>
    <lineage>
        <taxon>Eukaryota</taxon>
        <taxon>Sar</taxon>
        <taxon>Stramenopiles</taxon>
        <taxon>Ochrophyta</taxon>
        <taxon>Eustigmatophyceae</taxon>
        <taxon>Eustigmatales</taxon>
        <taxon>Monodopsidaceae</taxon>
        <taxon>Microchloropsis</taxon>
        <taxon>Microchloropsis salina</taxon>
    </lineage>
</organism>
<dbReference type="OrthoDB" id="42898at2759"/>
<dbReference type="PANTHER" id="PTHR34826:SF2">
    <property type="entry name" value="UPF0590 PROTEIN C409.17C"/>
    <property type="match status" value="1"/>
</dbReference>
<comment type="caution">
    <text evidence="3">The sequence shown here is derived from an EMBL/GenBank/DDBJ whole genome shotgun (WGS) entry which is preliminary data.</text>
</comment>
<dbReference type="AlphaFoldDB" id="A0A4D9CXA9"/>
<evidence type="ECO:0000313" key="3">
    <source>
        <dbReference type="EMBL" id="TFJ82807.1"/>
    </source>
</evidence>
<evidence type="ECO:0000313" key="4">
    <source>
        <dbReference type="Proteomes" id="UP000355283"/>
    </source>
</evidence>
<feature type="compositionally biased region" description="Basic and acidic residues" evidence="1">
    <location>
        <begin position="350"/>
        <end position="378"/>
    </location>
</feature>
<dbReference type="EMBL" id="SDOX01000094">
    <property type="protein sequence ID" value="TFJ82807.1"/>
    <property type="molecule type" value="Genomic_DNA"/>
</dbReference>
<reference evidence="3 4" key="1">
    <citation type="submission" date="2019-01" db="EMBL/GenBank/DDBJ databases">
        <title>Nuclear Genome Assembly of the Microalgal Biofuel strain Nannochloropsis salina CCMP1776.</title>
        <authorList>
            <person name="Hovde B."/>
        </authorList>
    </citation>
    <scope>NUCLEOTIDE SEQUENCE [LARGE SCALE GENOMIC DNA]</scope>
    <source>
        <strain evidence="3 4">CCMP1776</strain>
    </source>
</reference>
<dbReference type="PANTHER" id="PTHR34826">
    <property type="entry name" value="UPF0590 PROTEIN C409.17C"/>
    <property type="match status" value="1"/>
</dbReference>
<gene>
    <name evidence="3" type="ORF">NSK_005882</name>
</gene>
<keyword evidence="4" id="KW-1185">Reference proteome</keyword>
<evidence type="ECO:0000256" key="1">
    <source>
        <dbReference type="SAM" id="MobiDB-lite"/>
    </source>
</evidence>
<accession>A0A4D9CXA9</accession>
<sequence length="412" mass="45345">MMSIRGSCNQSDTNVATINSTSTEDPIPISPSDPPISPSTPYEKGVPRPSPQSWPQYPVFVCLSQDSSSTSSEGSVLPQNSRSIVPFNSLERVRIDSSLFEGELILNIAGLTPPPKKHLGKNGQEGYFTGCHNRTLECAIQGRFKSRVPFNEVYTGQAFQTPLRRLPPSLLIKAVQAVVRQLAPSTQVEVTGSAPYILGPLATVAAVVAVYEEGKEKDILELRENTTALGGAFASNPKLARDRMARKRYFANPEHLAAFEFQPGMVYGFGFFGATLQMKEWRLDIAGVKSLDLTHFVDPSQPLQIMAMRRDKPREGEKENCTFLWELDVYHARALGLLGDEWMGPNGEKQQAKREEEERQGGRGRRGTDGEKGGERARNGFASLFRRNRPGKMEGASEEGEKREASSTAPVG</sequence>